<name>A0A371R704_9CREN</name>
<dbReference type="InterPro" id="IPR027417">
    <property type="entry name" value="P-loop_NTPase"/>
</dbReference>
<dbReference type="InterPro" id="IPR002789">
    <property type="entry name" value="HerA_central"/>
</dbReference>
<dbReference type="EMBL" id="NMUF01000001">
    <property type="protein sequence ID" value="RFB00309.1"/>
    <property type="molecule type" value="Genomic_DNA"/>
</dbReference>
<sequence length="521" mass="57799">MEKIGVVIKSPSIHYYIFRPFRGVELDVGAFVIAEVDGVRVISRVTAIRHKNVATDPRLIAQFDDETTVREIKETLGIEEVLYYTEAKAVVLGARRGRRVYKPQKPVKPLTYVYSATARELEEFFAPADDGVYISIGRIKGTSIPAYIDAEKLVTQHCAILASTGAGKSWLAGVIVERLSLLDIPIVIIDPHGEYSAMSIPATEEGNAVAEKTRIYVVGKVDVSPVDEAFKKKYGKPRSYVRVGINPRSIPLRTLEKILDMLYTLSDAQKRILEEGWQWATSYGERQPLTTVEELVNEVLEGGKHAAPPGYAGEMAMRGLEGRLKSLFYTSPVFITKYGDAFQGEPIKLLDPEAYLTPAIHIFDISGLDGLDQQIFVAVLLDQLYRTAARRKNLATFIVIEEAHNFAPASTPAVSKSYIVKIAREGRKFGLGLCLITQRPSRLDPDVASQAMTQIFKRMINPHDLKYVSTVAEHLDDPRPLRALDETEAVITGISVPVPIVAVVDTRWTRHGGTAPSLKRK</sequence>
<dbReference type="Pfam" id="PF09378">
    <property type="entry name" value="HAS-barrel"/>
    <property type="match status" value="1"/>
</dbReference>
<dbReference type="InterPro" id="IPR018538">
    <property type="entry name" value="HerA_barrel_dom"/>
</dbReference>
<evidence type="ECO:0000256" key="1">
    <source>
        <dbReference type="ARBA" id="ARBA00007816"/>
    </source>
</evidence>
<proteinExistence type="inferred from homology"/>
<dbReference type="SUPFAM" id="SSF52540">
    <property type="entry name" value="P-loop containing nucleoside triphosphate hydrolases"/>
    <property type="match status" value="1"/>
</dbReference>
<comment type="catalytic activity">
    <reaction evidence="3">
        <text>ATP + H2O = ADP + phosphate + H(+)</text>
        <dbReference type="Rhea" id="RHEA:13065"/>
        <dbReference type="ChEBI" id="CHEBI:15377"/>
        <dbReference type="ChEBI" id="CHEBI:15378"/>
        <dbReference type="ChEBI" id="CHEBI:30616"/>
        <dbReference type="ChEBI" id="CHEBI:43474"/>
        <dbReference type="ChEBI" id="CHEBI:456216"/>
        <dbReference type="EC" id="5.6.2.3"/>
    </reaction>
</comment>
<comment type="catalytic activity">
    <reaction evidence="2">
        <text>Couples ATP hydrolysis with the unwinding of duplex DNA by translocating in the 3'-5' direction.</text>
        <dbReference type="EC" id="5.6.2.4"/>
    </reaction>
</comment>
<dbReference type="OrthoDB" id="107033at2157"/>
<organism evidence="8 9">
    <name type="scientific">Pyrobaculum aerophilum</name>
    <dbReference type="NCBI Taxonomy" id="13773"/>
    <lineage>
        <taxon>Archaea</taxon>
        <taxon>Thermoproteota</taxon>
        <taxon>Thermoprotei</taxon>
        <taxon>Thermoproteales</taxon>
        <taxon>Thermoproteaceae</taxon>
        <taxon>Pyrobaculum</taxon>
    </lineage>
</organism>
<evidence type="ECO:0000256" key="2">
    <source>
        <dbReference type="ARBA" id="ARBA00034617"/>
    </source>
</evidence>
<dbReference type="PANTHER" id="PTHR42957:SF1">
    <property type="entry name" value="HELICASE MJ1565-RELATED"/>
    <property type="match status" value="1"/>
</dbReference>
<evidence type="ECO:0000313" key="10">
    <source>
        <dbReference type="Proteomes" id="UP000257123"/>
    </source>
</evidence>
<dbReference type="RefSeq" id="WP_116420885.1">
    <property type="nucleotide sequence ID" value="NZ_NMUE01000011.1"/>
</dbReference>
<accession>A0A371R704</accession>
<reference evidence="9 10" key="1">
    <citation type="submission" date="2017-07" db="EMBL/GenBank/DDBJ databases">
        <title>Draft genome sequence of aerobic hyperthermophilic archaea, Pyrobaculum aerophilum YKB31 and YKB32.</title>
        <authorList>
            <person name="Mochizuki T."/>
            <person name="Berliner A.J."/>
            <person name="Yoshida-Takashima Y."/>
            <person name="Takaki Y."/>
            <person name="Nunoura T."/>
            <person name="Takai K."/>
        </authorList>
    </citation>
    <scope>NUCLEOTIDE SEQUENCE [LARGE SCALE GENOMIC DNA]</scope>
    <source>
        <strain evidence="7 10">YKB31</strain>
        <strain evidence="8 9">YKB32</strain>
    </source>
</reference>
<evidence type="ECO:0000256" key="4">
    <source>
        <dbReference type="ARBA" id="ARBA00048988"/>
    </source>
</evidence>
<dbReference type="Pfam" id="PF01935">
    <property type="entry name" value="DUF87"/>
    <property type="match status" value="1"/>
</dbReference>
<dbReference type="Proteomes" id="UP000256877">
    <property type="component" value="Unassembled WGS sequence"/>
</dbReference>
<dbReference type="AlphaFoldDB" id="A0A371R704"/>
<feature type="domain" description="Helicase HerA central" evidence="5">
    <location>
        <begin position="134"/>
        <end position="383"/>
    </location>
</feature>
<comment type="caution">
    <text evidence="8">The sequence shown here is derived from an EMBL/GenBank/DDBJ whole genome shotgun (WGS) entry which is preliminary data.</text>
</comment>
<dbReference type="GO" id="GO:0043139">
    <property type="term" value="F:5'-3' DNA helicase activity"/>
    <property type="evidence" value="ECO:0007669"/>
    <property type="project" value="UniProtKB-EC"/>
</dbReference>
<protein>
    <submittedName>
        <fullName evidence="8">ATPase</fullName>
    </submittedName>
</protein>
<feature type="domain" description="Helicase HerA barrel" evidence="6">
    <location>
        <begin position="4"/>
        <end position="96"/>
    </location>
</feature>
<comment type="similarity">
    <text evidence="1">Belongs to the HerA family.</text>
</comment>
<dbReference type="PANTHER" id="PTHR42957">
    <property type="entry name" value="HELICASE MJ1565-RELATED"/>
    <property type="match status" value="1"/>
</dbReference>
<dbReference type="Gene3D" id="3.40.50.300">
    <property type="entry name" value="P-loop containing nucleotide triphosphate hydrolases"/>
    <property type="match status" value="2"/>
</dbReference>
<evidence type="ECO:0000313" key="7">
    <source>
        <dbReference type="EMBL" id="RFA96681.1"/>
    </source>
</evidence>
<gene>
    <name evidence="7" type="ORF">CGL51_04850</name>
    <name evidence="8" type="ORF">CGL52_00090</name>
</gene>
<evidence type="ECO:0000313" key="8">
    <source>
        <dbReference type="EMBL" id="RFB00309.1"/>
    </source>
</evidence>
<evidence type="ECO:0000259" key="5">
    <source>
        <dbReference type="Pfam" id="PF01935"/>
    </source>
</evidence>
<evidence type="ECO:0000256" key="3">
    <source>
        <dbReference type="ARBA" id="ARBA00048954"/>
    </source>
</evidence>
<dbReference type="Proteomes" id="UP000257123">
    <property type="component" value="Unassembled WGS sequence"/>
</dbReference>
<evidence type="ECO:0000313" key="9">
    <source>
        <dbReference type="Proteomes" id="UP000256877"/>
    </source>
</evidence>
<dbReference type="GO" id="GO:0043138">
    <property type="term" value="F:3'-5' DNA helicase activity"/>
    <property type="evidence" value="ECO:0007669"/>
    <property type="project" value="UniProtKB-EC"/>
</dbReference>
<dbReference type="InterPro" id="IPR008571">
    <property type="entry name" value="HerA-like"/>
</dbReference>
<dbReference type="EMBL" id="NMUE01000011">
    <property type="protein sequence ID" value="RFA96681.1"/>
    <property type="molecule type" value="Genomic_DNA"/>
</dbReference>
<evidence type="ECO:0000259" key="6">
    <source>
        <dbReference type="Pfam" id="PF09378"/>
    </source>
</evidence>
<comment type="catalytic activity">
    <reaction evidence="4">
        <text>ATP + H2O = ADP + phosphate + H(+)</text>
        <dbReference type="Rhea" id="RHEA:13065"/>
        <dbReference type="ChEBI" id="CHEBI:15377"/>
        <dbReference type="ChEBI" id="CHEBI:15378"/>
        <dbReference type="ChEBI" id="CHEBI:30616"/>
        <dbReference type="ChEBI" id="CHEBI:43474"/>
        <dbReference type="ChEBI" id="CHEBI:456216"/>
        <dbReference type="EC" id="5.6.2.4"/>
    </reaction>
</comment>